<dbReference type="Proteomes" id="UP001521116">
    <property type="component" value="Unassembled WGS sequence"/>
</dbReference>
<feature type="transmembrane region" description="Helical" evidence="6">
    <location>
        <begin position="89"/>
        <end position="114"/>
    </location>
</feature>
<keyword evidence="3 6" id="KW-0812">Transmembrane</keyword>
<keyword evidence="2" id="KW-0813">Transport</keyword>
<feature type="transmembrane region" description="Helical" evidence="6">
    <location>
        <begin position="444"/>
        <end position="461"/>
    </location>
</feature>
<feature type="transmembrane region" description="Helical" evidence="6">
    <location>
        <begin position="143"/>
        <end position="161"/>
    </location>
</feature>
<feature type="transmembrane region" description="Helical" evidence="6">
    <location>
        <begin position="410"/>
        <end position="432"/>
    </location>
</feature>
<evidence type="ECO:0000256" key="5">
    <source>
        <dbReference type="ARBA" id="ARBA00023136"/>
    </source>
</evidence>
<feature type="transmembrane region" description="Helical" evidence="6">
    <location>
        <begin position="323"/>
        <end position="342"/>
    </location>
</feature>
<comment type="subcellular location">
    <subcellularLocation>
        <location evidence="1">Membrane</location>
        <topology evidence="1">Multi-pass membrane protein</topology>
    </subcellularLocation>
</comment>
<reference evidence="7 8" key="1">
    <citation type="submission" date="2024-02" db="EMBL/GenBank/DDBJ databases">
        <title>De novo assembly and annotation of 12 fungi associated with fruit tree decline syndrome in Ontario, Canada.</title>
        <authorList>
            <person name="Sulman M."/>
            <person name="Ellouze W."/>
            <person name="Ilyukhin E."/>
        </authorList>
    </citation>
    <scope>NUCLEOTIDE SEQUENCE [LARGE SCALE GENOMIC DNA]</scope>
    <source>
        <strain evidence="7 8">M1-105</strain>
    </source>
</reference>
<keyword evidence="5 6" id="KW-0472">Membrane</keyword>
<organism evidence="7 8">
    <name type="scientific">Neofusicoccum ribis</name>
    <dbReference type="NCBI Taxonomy" id="45134"/>
    <lineage>
        <taxon>Eukaryota</taxon>
        <taxon>Fungi</taxon>
        <taxon>Dikarya</taxon>
        <taxon>Ascomycota</taxon>
        <taxon>Pezizomycotina</taxon>
        <taxon>Dothideomycetes</taxon>
        <taxon>Dothideomycetes incertae sedis</taxon>
        <taxon>Botryosphaeriales</taxon>
        <taxon>Botryosphaeriaceae</taxon>
        <taxon>Neofusicoccum</taxon>
    </lineage>
</organism>
<name>A0ABR3SPI5_9PEZI</name>
<feature type="transmembrane region" description="Helical" evidence="6">
    <location>
        <begin position="181"/>
        <end position="202"/>
    </location>
</feature>
<evidence type="ECO:0000256" key="1">
    <source>
        <dbReference type="ARBA" id="ARBA00004141"/>
    </source>
</evidence>
<gene>
    <name evidence="7" type="ORF">SLS56_006874</name>
</gene>
<keyword evidence="4 6" id="KW-1133">Transmembrane helix</keyword>
<dbReference type="PANTHER" id="PTHR43791">
    <property type="entry name" value="PERMEASE-RELATED"/>
    <property type="match status" value="1"/>
</dbReference>
<comment type="caution">
    <text evidence="7">The sequence shown here is derived from an EMBL/GenBank/DDBJ whole genome shotgun (WGS) entry which is preliminary data.</text>
</comment>
<dbReference type="InterPro" id="IPR011701">
    <property type="entry name" value="MFS"/>
</dbReference>
<dbReference type="EMBL" id="JAJVDC020000083">
    <property type="protein sequence ID" value="KAL1626376.1"/>
    <property type="molecule type" value="Genomic_DNA"/>
</dbReference>
<feature type="transmembrane region" description="Helical" evidence="6">
    <location>
        <begin position="120"/>
        <end position="136"/>
    </location>
</feature>
<protein>
    <recommendedName>
        <fullName evidence="9">Vitamin H transporter</fullName>
    </recommendedName>
</protein>
<dbReference type="PANTHER" id="PTHR43791:SF13">
    <property type="entry name" value="MAJOR FACILITATOR SUPERFAMILY (MFS) PROFILE DOMAIN-CONTAINING PROTEIN"/>
    <property type="match status" value="1"/>
</dbReference>
<feature type="transmembrane region" description="Helical" evidence="6">
    <location>
        <begin position="354"/>
        <end position="372"/>
    </location>
</feature>
<feature type="transmembrane region" description="Helical" evidence="6">
    <location>
        <begin position="214"/>
        <end position="236"/>
    </location>
</feature>
<proteinExistence type="predicted"/>
<evidence type="ECO:0000256" key="2">
    <source>
        <dbReference type="ARBA" id="ARBA00022448"/>
    </source>
</evidence>
<feature type="transmembrane region" description="Helical" evidence="6">
    <location>
        <begin position="378"/>
        <end position="398"/>
    </location>
</feature>
<accession>A0ABR3SPI5</accession>
<dbReference type="InterPro" id="IPR036259">
    <property type="entry name" value="MFS_trans_sf"/>
</dbReference>
<sequence>MSASAADRKDAQEFIENVQPPDPYLAQFPPLQAKTPGGLAALDRSVVKKLDWRFLPIVSLMLLMNYLDRINVSNARLAGMQQDLHMSDTMWSAGISLFYVGYIVSQIPAAVVVAKGQPRILLPCCMLAWSAVNVCMPAMEAGWAFLLCRFLVGLTEGPFLPAVSLMTSSWYTKHESPLRMAIWHSGNIASNIFSGLLAAAILTNMDGIARLHAWQWFVLLEGIVSILVAFLGLWLVPNWPDTTGSYFLTAEEAEMAQYRQLVAAGGIAESDEGGYWSGVAMAAKDPFTWMFSGIHFSLIIAQSFKDFFPSIVDALGFSKVETYLVQAPPYAVAYLVTLGVSWSSGRMLEHCWHIIACISVSLAGAIIMISPLNVGARYFAMILLCSGPFVGLSLQISWETAVVPRPRTKRAALVAIANCVSSVSHWFTPYFFLTDQAPRYETGGGILIAGCGLTVIFCLMTR</sequence>
<evidence type="ECO:0000256" key="3">
    <source>
        <dbReference type="ARBA" id="ARBA00022692"/>
    </source>
</evidence>
<dbReference type="SUPFAM" id="SSF103473">
    <property type="entry name" value="MFS general substrate transporter"/>
    <property type="match status" value="1"/>
</dbReference>
<evidence type="ECO:0000256" key="4">
    <source>
        <dbReference type="ARBA" id="ARBA00022989"/>
    </source>
</evidence>
<evidence type="ECO:0000313" key="8">
    <source>
        <dbReference type="Proteomes" id="UP001521116"/>
    </source>
</evidence>
<dbReference type="Pfam" id="PF07690">
    <property type="entry name" value="MFS_1"/>
    <property type="match status" value="1"/>
</dbReference>
<evidence type="ECO:0000256" key="6">
    <source>
        <dbReference type="SAM" id="Phobius"/>
    </source>
</evidence>
<dbReference type="Gene3D" id="1.20.1250.20">
    <property type="entry name" value="MFS general substrate transporter like domains"/>
    <property type="match status" value="1"/>
</dbReference>
<evidence type="ECO:0000313" key="7">
    <source>
        <dbReference type="EMBL" id="KAL1626376.1"/>
    </source>
</evidence>
<keyword evidence="8" id="KW-1185">Reference proteome</keyword>
<evidence type="ECO:0008006" key="9">
    <source>
        <dbReference type="Google" id="ProtNLM"/>
    </source>
</evidence>